<dbReference type="AlphaFoldDB" id="A0A6G1GCR0"/>
<dbReference type="Gene3D" id="3.20.20.70">
    <property type="entry name" value="Aldolase class I"/>
    <property type="match status" value="1"/>
</dbReference>
<sequence length="332" mass="34334">LKTWFPSTSFPFIASAPMFGVAKGTLASAVTKVGGFGFIGAGFDLSPNSAQLAAVSSELSRTREILALPSSDPLPVGIGFITFHPSAATTSSLASVTPILEEHKPLAIWLFAPSAADVHTALIPGLKSIGSAWGLKVFVQTGNVEAARAAVRDGADVIVAQGSDAGGHQFKRSVGFACLVPEVVEAVEEEKGEREVAVIAAGGIVEGRGVAAALAAGAGGVVMGTRFVVSDEAGTPEWRKKLLVETKDGSQSTVKTAFFDELPGHNIWPSPFDGRAVVNQPYQEHLNGMPMQESTELYNASINGGDGQRASIWAGAGVGLIKSIEPAGDIVR</sequence>
<proteinExistence type="predicted"/>
<dbReference type="OrthoDB" id="2349068at2759"/>
<keyword evidence="1" id="KW-0285">Flavoprotein</keyword>
<dbReference type="CDD" id="cd04730">
    <property type="entry name" value="NPD_like"/>
    <property type="match status" value="1"/>
</dbReference>
<dbReference type="PANTHER" id="PTHR32332:SF34">
    <property type="entry name" value="2-NITROPROPANE DIOXYGENASE FAMILY, PUTATIVE-RELATED"/>
    <property type="match status" value="1"/>
</dbReference>
<dbReference type="PANTHER" id="PTHR32332">
    <property type="entry name" value="2-NITROPROPANE DIOXYGENASE"/>
    <property type="match status" value="1"/>
</dbReference>
<evidence type="ECO:0000256" key="1">
    <source>
        <dbReference type="ARBA" id="ARBA00022630"/>
    </source>
</evidence>
<dbReference type="InterPro" id="IPR013785">
    <property type="entry name" value="Aldolase_TIM"/>
</dbReference>
<dbReference type="InterPro" id="IPR004136">
    <property type="entry name" value="NMO"/>
</dbReference>
<evidence type="ECO:0000313" key="5">
    <source>
        <dbReference type="Proteomes" id="UP000504638"/>
    </source>
</evidence>
<dbReference type="Pfam" id="PF03060">
    <property type="entry name" value="NMO"/>
    <property type="match status" value="1"/>
</dbReference>
<reference evidence="6" key="3">
    <citation type="submission" date="2025-04" db="UniProtKB">
        <authorList>
            <consortium name="RefSeq"/>
        </authorList>
    </citation>
    <scope>IDENTIFICATION</scope>
    <source>
        <strain evidence="6">CBS 781.70</strain>
    </source>
</reference>
<evidence type="ECO:0000256" key="3">
    <source>
        <dbReference type="ARBA" id="ARBA00023002"/>
    </source>
</evidence>
<keyword evidence="2" id="KW-0288">FMN</keyword>
<accession>A0A6G1GCR0</accession>
<gene>
    <name evidence="4 6" type="ORF">P152DRAFT_379274</name>
</gene>
<protein>
    <submittedName>
        <fullName evidence="4 6">Inosine monophosphate dehydrogenase</fullName>
    </submittedName>
</protein>
<evidence type="ECO:0000313" key="6">
    <source>
        <dbReference type="RefSeq" id="XP_033537455.1"/>
    </source>
</evidence>
<evidence type="ECO:0000313" key="4">
    <source>
        <dbReference type="EMBL" id="KAF1815824.1"/>
    </source>
</evidence>
<dbReference type="EMBL" id="ML975151">
    <property type="protein sequence ID" value="KAF1815824.1"/>
    <property type="molecule type" value="Genomic_DNA"/>
</dbReference>
<keyword evidence="5" id="KW-1185">Reference proteome</keyword>
<organism evidence="4">
    <name type="scientific">Eremomyces bilateralis CBS 781.70</name>
    <dbReference type="NCBI Taxonomy" id="1392243"/>
    <lineage>
        <taxon>Eukaryota</taxon>
        <taxon>Fungi</taxon>
        <taxon>Dikarya</taxon>
        <taxon>Ascomycota</taxon>
        <taxon>Pezizomycotina</taxon>
        <taxon>Dothideomycetes</taxon>
        <taxon>Dothideomycetes incertae sedis</taxon>
        <taxon>Eremomycetales</taxon>
        <taxon>Eremomycetaceae</taxon>
        <taxon>Eremomyces</taxon>
    </lineage>
</organism>
<name>A0A6G1GCR0_9PEZI</name>
<dbReference type="GO" id="GO:0018580">
    <property type="term" value="F:nitronate monooxygenase activity"/>
    <property type="evidence" value="ECO:0007669"/>
    <property type="project" value="InterPro"/>
</dbReference>
<feature type="non-terminal residue" evidence="4">
    <location>
        <position position="1"/>
    </location>
</feature>
<keyword evidence="3" id="KW-0560">Oxidoreductase</keyword>
<dbReference type="SUPFAM" id="SSF51412">
    <property type="entry name" value="Inosine monophosphate dehydrogenase (IMPDH)"/>
    <property type="match status" value="1"/>
</dbReference>
<reference evidence="4 6" key="1">
    <citation type="submission" date="2020-01" db="EMBL/GenBank/DDBJ databases">
        <authorList>
            <consortium name="DOE Joint Genome Institute"/>
            <person name="Haridas S."/>
            <person name="Albert R."/>
            <person name="Binder M."/>
            <person name="Bloem J."/>
            <person name="Labutti K."/>
            <person name="Salamov A."/>
            <person name="Andreopoulos B."/>
            <person name="Baker S.E."/>
            <person name="Barry K."/>
            <person name="Bills G."/>
            <person name="Bluhm B.H."/>
            <person name="Cannon C."/>
            <person name="Castanera R."/>
            <person name="Culley D.E."/>
            <person name="Daum C."/>
            <person name="Ezra D."/>
            <person name="Gonzalez J.B."/>
            <person name="Henrissat B."/>
            <person name="Kuo A."/>
            <person name="Liang C."/>
            <person name="Lipzen A."/>
            <person name="Lutzoni F."/>
            <person name="Magnuson J."/>
            <person name="Mondo S."/>
            <person name="Nolan M."/>
            <person name="Ohm R."/>
            <person name="Pangilinan J."/>
            <person name="Park H.-J."/>
            <person name="Ramirez L."/>
            <person name="Alfaro M."/>
            <person name="Sun H."/>
            <person name="Tritt A."/>
            <person name="Yoshinaga Y."/>
            <person name="Zwiers L.-H."/>
            <person name="Turgeon B.G."/>
            <person name="Goodwin S.B."/>
            <person name="Spatafora J.W."/>
            <person name="Crous P.W."/>
            <person name="Grigoriev I.V."/>
        </authorList>
    </citation>
    <scope>NUCLEOTIDE SEQUENCE</scope>
    <source>
        <strain evidence="4 6">CBS 781.70</strain>
    </source>
</reference>
<dbReference type="RefSeq" id="XP_033537455.1">
    <property type="nucleotide sequence ID" value="XM_033675695.1"/>
</dbReference>
<dbReference type="GeneID" id="54416265"/>
<dbReference type="Proteomes" id="UP000504638">
    <property type="component" value="Unplaced"/>
</dbReference>
<reference evidence="6" key="2">
    <citation type="submission" date="2020-04" db="EMBL/GenBank/DDBJ databases">
        <authorList>
            <consortium name="NCBI Genome Project"/>
        </authorList>
    </citation>
    <scope>NUCLEOTIDE SEQUENCE</scope>
    <source>
        <strain evidence="6">CBS 781.70</strain>
    </source>
</reference>
<evidence type="ECO:0000256" key="2">
    <source>
        <dbReference type="ARBA" id="ARBA00022643"/>
    </source>
</evidence>
<feature type="non-terminal residue" evidence="4">
    <location>
        <position position="332"/>
    </location>
</feature>